<reference evidence="2 4" key="1">
    <citation type="journal article" date="2019" name="Emerg. Microbes Infect.">
        <title>Comprehensive subspecies identification of 175 nontuberculous mycobacteria species based on 7547 genomic profiles.</title>
        <authorList>
            <person name="Matsumoto Y."/>
            <person name="Kinjo T."/>
            <person name="Motooka D."/>
            <person name="Nabeya D."/>
            <person name="Jung N."/>
            <person name="Uechi K."/>
            <person name="Horii T."/>
            <person name="Iida T."/>
            <person name="Fujita J."/>
            <person name="Nakamura S."/>
        </authorList>
    </citation>
    <scope>NUCLEOTIDE SEQUENCE [LARGE SCALE GENOMIC DNA]</scope>
    <source>
        <strain evidence="2 4">JCM 15653</strain>
    </source>
</reference>
<evidence type="ECO:0000313" key="3">
    <source>
        <dbReference type="EMBL" id="UNB97353.1"/>
    </source>
</evidence>
<proteinExistence type="predicted"/>
<dbReference type="EMBL" id="AP022579">
    <property type="protein sequence ID" value="BBX93027.1"/>
    <property type="molecule type" value="Genomic_DNA"/>
</dbReference>
<protein>
    <submittedName>
        <fullName evidence="2 3">Hydrolase</fullName>
    </submittedName>
</protein>
<dbReference type="Proteomes" id="UP001162885">
    <property type="component" value="Chromosome"/>
</dbReference>
<dbReference type="EMBL" id="CP060016">
    <property type="protein sequence ID" value="UNB97353.1"/>
    <property type="molecule type" value="Genomic_DNA"/>
</dbReference>
<gene>
    <name evidence="3" type="ORF">H5U98_17215</name>
    <name evidence="2" type="ORF">MBOE_46760</name>
</gene>
<name>A0AAX2ZQ52_9MYCO</name>
<dbReference type="InterPro" id="IPR050228">
    <property type="entry name" value="Carboxylesterase_BioH"/>
</dbReference>
<reference evidence="2" key="2">
    <citation type="submission" date="2020-02" db="EMBL/GenBank/DDBJ databases">
        <authorList>
            <person name="Matsumoto Y."/>
            <person name="Kinjo T."/>
            <person name="Motooka D."/>
            <person name="Nabeya D."/>
            <person name="Jung N."/>
            <person name="Uechi K."/>
            <person name="Horii T."/>
            <person name="Iida T."/>
            <person name="Fujita J."/>
            <person name="Nakamura S."/>
        </authorList>
    </citation>
    <scope>NUCLEOTIDE SEQUENCE</scope>
    <source>
        <strain evidence="2">JCM 15653</strain>
    </source>
</reference>
<evidence type="ECO:0000313" key="5">
    <source>
        <dbReference type="Proteomes" id="UP001162885"/>
    </source>
</evidence>
<dbReference type="PANTHER" id="PTHR43194:SF2">
    <property type="entry name" value="PEROXISOMAL MEMBRANE PROTEIN LPX1"/>
    <property type="match status" value="1"/>
</dbReference>
<evidence type="ECO:0000313" key="4">
    <source>
        <dbReference type="Proteomes" id="UP000466683"/>
    </source>
</evidence>
<dbReference type="InterPro" id="IPR029058">
    <property type="entry name" value="AB_hydrolase_fold"/>
</dbReference>
<feature type="domain" description="AB hydrolase-1" evidence="1">
    <location>
        <begin position="32"/>
        <end position="260"/>
    </location>
</feature>
<dbReference type="InterPro" id="IPR000073">
    <property type="entry name" value="AB_hydrolase_1"/>
</dbReference>
<dbReference type="Gene3D" id="3.40.50.1820">
    <property type="entry name" value="alpha/beta hydrolase"/>
    <property type="match status" value="1"/>
</dbReference>
<accession>A0AAX2ZQ52</accession>
<dbReference type="RefSeq" id="WP_077739202.1">
    <property type="nucleotide sequence ID" value="NZ_AP022579.1"/>
</dbReference>
<dbReference type="SUPFAM" id="SSF53474">
    <property type="entry name" value="alpha/beta-Hydrolases"/>
    <property type="match status" value="1"/>
</dbReference>
<dbReference type="PANTHER" id="PTHR43194">
    <property type="entry name" value="HYDROLASE ALPHA/BETA FOLD FAMILY"/>
    <property type="match status" value="1"/>
</dbReference>
<evidence type="ECO:0000313" key="2">
    <source>
        <dbReference type="EMBL" id="BBX93027.1"/>
    </source>
</evidence>
<dbReference type="Pfam" id="PF12697">
    <property type="entry name" value="Abhydrolase_6"/>
    <property type="match status" value="1"/>
</dbReference>
<organism evidence="3 5">
    <name type="scientific">Mycolicibacterium boenickei</name>
    <dbReference type="NCBI Taxonomy" id="146017"/>
    <lineage>
        <taxon>Bacteria</taxon>
        <taxon>Bacillati</taxon>
        <taxon>Actinomycetota</taxon>
        <taxon>Actinomycetes</taxon>
        <taxon>Mycobacteriales</taxon>
        <taxon>Mycobacteriaceae</taxon>
        <taxon>Mycolicibacterium</taxon>
    </lineage>
</organism>
<keyword evidence="3" id="KW-0378">Hydrolase</keyword>
<dbReference type="Proteomes" id="UP000466683">
    <property type="component" value="Chromosome"/>
</dbReference>
<dbReference type="GO" id="GO:0016787">
    <property type="term" value="F:hydrolase activity"/>
    <property type="evidence" value="ECO:0007669"/>
    <property type="project" value="UniProtKB-KW"/>
</dbReference>
<reference evidence="3 5" key="3">
    <citation type="journal article" date="2022" name="BMC Genomics">
        <title>Comparative genome analysis of mycobacteria focusing on tRNA and non-coding RNA.</title>
        <authorList>
            <person name="Behra P.R.K."/>
            <person name="Pettersson B.M.F."/>
            <person name="Ramesh M."/>
            <person name="Das S."/>
            <person name="Dasgupta S."/>
            <person name="Kirsebom L.A."/>
        </authorList>
    </citation>
    <scope>NUCLEOTIDE SEQUENCE [LARGE SCALE GENOMIC DNA]</scope>
    <source>
        <strain evidence="3 5">DSM 44677</strain>
    </source>
</reference>
<evidence type="ECO:0000259" key="1">
    <source>
        <dbReference type="Pfam" id="PF12697"/>
    </source>
</evidence>
<sequence length="272" mass="28764">MTFTQPKPSMVEYHRGGTTLSHRVRAGTGTPLVLTPGVMADAATWQEVADAIELPNPVITLNRRGRIPSGPVGADYSAGVEIADLRHVLDELGTAHLFGWSYGALIALDAAVDNTHVRSVTAYEPVSRPFAPAVVPALRDAIAAGDLDRAASLVNTEVSGFSAEYVADLRRSPAWPVLRPLAAPLADELAAINAHEPAFDGYRHLDIPVTLILGTLNENRAPYGAAFAPFAAALPQANLVRLAGQGHLAHVEAPADLARAITSAVRRAESDR</sequence>
<dbReference type="AlphaFoldDB" id="A0AAX2ZQ52"/>
<keyword evidence="4" id="KW-1185">Reference proteome</keyword>